<dbReference type="Proteomes" id="UP001246372">
    <property type="component" value="Unassembled WGS sequence"/>
</dbReference>
<name>A0ABU3P718_9BURK</name>
<gene>
    <name evidence="1" type="ORF">RQP53_03720</name>
</gene>
<accession>A0ABU3P718</accession>
<reference evidence="1" key="1">
    <citation type="submission" date="2023-09" db="EMBL/GenBank/DDBJ databases">
        <title>Paucibacter sp. APW11 Genome sequencing and assembly.</title>
        <authorList>
            <person name="Kim I."/>
        </authorList>
    </citation>
    <scope>NUCLEOTIDE SEQUENCE</scope>
    <source>
        <strain evidence="1">APW11</strain>
    </source>
</reference>
<dbReference type="RefSeq" id="WP_315648704.1">
    <property type="nucleotide sequence ID" value="NZ_JAVXZY010000001.1"/>
</dbReference>
<comment type="caution">
    <text evidence="1">The sequence shown here is derived from an EMBL/GenBank/DDBJ whole genome shotgun (WGS) entry which is preliminary data.</text>
</comment>
<organism evidence="1 2">
    <name type="scientific">Roseateles aquae</name>
    <dbReference type="NCBI Taxonomy" id="3077235"/>
    <lineage>
        <taxon>Bacteria</taxon>
        <taxon>Pseudomonadati</taxon>
        <taxon>Pseudomonadota</taxon>
        <taxon>Betaproteobacteria</taxon>
        <taxon>Burkholderiales</taxon>
        <taxon>Sphaerotilaceae</taxon>
        <taxon>Roseateles</taxon>
    </lineage>
</organism>
<protein>
    <submittedName>
        <fullName evidence="1">Uncharacterized protein</fullName>
    </submittedName>
</protein>
<dbReference type="EMBL" id="JAVXZY010000001">
    <property type="protein sequence ID" value="MDT8998382.1"/>
    <property type="molecule type" value="Genomic_DNA"/>
</dbReference>
<proteinExistence type="predicted"/>
<keyword evidence="2" id="KW-1185">Reference proteome</keyword>
<sequence length="71" mass="7742">MTQAKTATEIRAMLTKEEAAALWFIPQAPEGRVVSEEMQQRFQDLGLATAPMADGRRGITVLGSRVQRGAP</sequence>
<evidence type="ECO:0000313" key="2">
    <source>
        <dbReference type="Proteomes" id="UP001246372"/>
    </source>
</evidence>
<evidence type="ECO:0000313" key="1">
    <source>
        <dbReference type="EMBL" id="MDT8998382.1"/>
    </source>
</evidence>